<evidence type="ECO:0000256" key="1">
    <source>
        <dbReference type="SAM" id="SignalP"/>
    </source>
</evidence>
<keyword evidence="1" id="KW-0732">Signal</keyword>
<accession>A0AAX4PLN3</accession>
<sequence>MRRSLPAHRAAPPTLPRRRLLPLLLASPALAKTLPAFAEEDSHRVFVRGRITVERGEPTSSSSALYITARPAKAADVPRAILDGSNGKPPPCLAARIPLTSDSFPYEFSLTDLDLTPEGASSAESGRWFDGIDLVVSARYDTDGVAATRDPTDLVGRAIARREPIVIQLKGRGFGGKLVTSKGSSSKP</sequence>
<feature type="chain" id="PRO_5043533864" evidence="1">
    <location>
        <begin position="32"/>
        <end position="188"/>
    </location>
</feature>
<feature type="signal peptide" evidence="1">
    <location>
        <begin position="1"/>
        <end position="31"/>
    </location>
</feature>
<dbReference type="AlphaFoldDB" id="A0AAX4PLN3"/>
<protein>
    <submittedName>
        <fullName evidence="2">Uncharacterized protein</fullName>
    </submittedName>
</protein>
<evidence type="ECO:0000313" key="3">
    <source>
        <dbReference type="Proteomes" id="UP001472866"/>
    </source>
</evidence>
<evidence type="ECO:0000313" key="2">
    <source>
        <dbReference type="EMBL" id="WZN66900.1"/>
    </source>
</evidence>
<gene>
    <name evidence="2" type="ORF">HKI87_17g84710</name>
</gene>
<dbReference type="Proteomes" id="UP001472866">
    <property type="component" value="Chromosome 17"/>
</dbReference>
<proteinExistence type="predicted"/>
<name>A0AAX4PLN3_9CHLO</name>
<dbReference type="EMBL" id="CP151517">
    <property type="protein sequence ID" value="WZN66900.1"/>
    <property type="molecule type" value="Genomic_DNA"/>
</dbReference>
<organism evidence="2 3">
    <name type="scientific">Chloropicon roscoffensis</name>
    <dbReference type="NCBI Taxonomy" id="1461544"/>
    <lineage>
        <taxon>Eukaryota</taxon>
        <taxon>Viridiplantae</taxon>
        <taxon>Chlorophyta</taxon>
        <taxon>Chloropicophyceae</taxon>
        <taxon>Chloropicales</taxon>
        <taxon>Chloropicaceae</taxon>
        <taxon>Chloropicon</taxon>
    </lineage>
</organism>
<reference evidence="2 3" key="1">
    <citation type="submission" date="2024-03" db="EMBL/GenBank/DDBJ databases">
        <title>Complete genome sequence of the green alga Chloropicon roscoffensis RCC1871.</title>
        <authorList>
            <person name="Lemieux C."/>
            <person name="Pombert J.-F."/>
            <person name="Otis C."/>
            <person name="Turmel M."/>
        </authorList>
    </citation>
    <scope>NUCLEOTIDE SEQUENCE [LARGE SCALE GENOMIC DNA]</scope>
    <source>
        <strain evidence="2 3">RCC1871</strain>
    </source>
</reference>
<keyword evidence="3" id="KW-1185">Reference proteome</keyword>